<dbReference type="CDD" id="cd01635">
    <property type="entry name" value="Glycosyltransferase_GTB-type"/>
    <property type="match status" value="1"/>
</dbReference>
<comment type="caution">
    <text evidence="2">The sequence shown here is derived from an EMBL/GenBank/DDBJ whole genome shotgun (WGS) entry which is preliminary data.</text>
</comment>
<dbReference type="InterPro" id="IPR001296">
    <property type="entry name" value="Glyco_trans_1"/>
</dbReference>
<dbReference type="PANTHER" id="PTHR12526:SF630">
    <property type="entry name" value="GLYCOSYLTRANSFERASE"/>
    <property type="match status" value="1"/>
</dbReference>
<organism evidence="2 3">
    <name type="scientific">Flavobacterium laiguense</name>
    <dbReference type="NCBI Taxonomy" id="2169409"/>
    <lineage>
        <taxon>Bacteria</taxon>
        <taxon>Pseudomonadati</taxon>
        <taxon>Bacteroidota</taxon>
        <taxon>Flavobacteriia</taxon>
        <taxon>Flavobacteriales</taxon>
        <taxon>Flavobacteriaceae</taxon>
        <taxon>Flavobacterium</taxon>
    </lineage>
</organism>
<name>A0A2U1JYV3_9FLAO</name>
<dbReference type="Pfam" id="PF00534">
    <property type="entry name" value="Glycos_transf_1"/>
    <property type="match status" value="1"/>
</dbReference>
<dbReference type="Gene3D" id="3.40.50.2000">
    <property type="entry name" value="Glycogen Phosphorylase B"/>
    <property type="match status" value="1"/>
</dbReference>
<dbReference type="RefSeq" id="WP_116762031.1">
    <property type="nucleotide sequence ID" value="NZ_QCZH01000005.1"/>
</dbReference>
<keyword evidence="3" id="KW-1185">Reference proteome</keyword>
<dbReference type="GO" id="GO:0016757">
    <property type="term" value="F:glycosyltransferase activity"/>
    <property type="evidence" value="ECO:0007669"/>
    <property type="project" value="InterPro"/>
</dbReference>
<gene>
    <name evidence="2" type="ORF">DB891_07225</name>
</gene>
<dbReference type="AlphaFoldDB" id="A0A2U1JYV3"/>
<sequence>MKFAVITHVPHIQLKNLYFAYGPYVNEMNIWSKYSDELIVLAPMQKADKTAMDCSYHNSNIQFVPIGQISLRGLQAVLNAILKTPKICRQIFKAMRQADHIHLRCPGNIGLLGCLVQILFPNKSKTAKYAGNWDPKAKQPWSYRLQKWILNNTFLTRNMQVLVYGEWEGSTKNIKPFFTATYSEADKVPMKPLNLKGDIHFIFVGALVSGKNPLYAVQLVEGLYKRGYDVCLDLYGEGIERNALEYYIISNNIDNIIKLRGNQNQDTVTNAYQNSHFVLLPSKSEGWPKALAEGMFWGCVPIAVPISCVPFMLGYGERGALLQMTREHSSNWRSNLEQDAQQLETIINDEIGFDAKRKKALDWSRKYTLDVFDSAIKKMINHETYYKN</sequence>
<dbReference type="EMBL" id="QCZH01000005">
    <property type="protein sequence ID" value="PWA09953.1"/>
    <property type="molecule type" value="Genomic_DNA"/>
</dbReference>
<dbReference type="Proteomes" id="UP000245618">
    <property type="component" value="Unassembled WGS sequence"/>
</dbReference>
<evidence type="ECO:0000313" key="3">
    <source>
        <dbReference type="Proteomes" id="UP000245618"/>
    </source>
</evidence>
<dbReference type="OrthoDB" id="1395864at2"/>
<accession>A0A2U1JYV3</accession>
<reference evidence="2 3" key="1">
    <citation type="submission" date="2018-04" db="EMBL/GenBank/DDBJ databases">
        <title>Flavobacterium sp. nov., isolated from glacier ice.</title>
        <authorList>
            <person name="Liu Q."/>
            <person name="Xin Y.-H."/>
        </authorList>
    </citation>
    <scope>NUCLEOTIDE SEQUENCE [LARGE SCALE GENOMIC DNA]</scope>
    <source>
        <strain evidence="2 3">LB2P30</strain>
    </source>
</reference>
<dbReference type="SUPFAM" id="SSF53756">
    <property type="entry name" value="UDP-Glycosyltransferase/glycogen phosphorylase"/>
    <property type="match status" value="1"/>
</dbReference>
<evidence type="ECO:0000259" key="1">
    <source>
        <dbReference type="Pfam" id="PF00534"/>
    </source>
</evidence>
<feature type="domain" description="Glycosyl transferase family 1" evidence="1">
    <location>
        <begin position="196"/>
        <end position="325"/>
    </location>
</feature>
<protein>
    <submittedName>
        <fullName evidence="2">Glycosyl transferase</fullName>
    </submittedName>
</protein>
<proteinExistence type="predicted"/>
<keyword evidence="2" id="KW-0808">Transferase</keyword>
<evidence type="ECO:0000313" key="2">
    <source>
        <dbReference type="EMBL" id="PWA09953.1"/>
    </source>
</evidence>
<dbReference type="PANTHER" id="PTHR12526">
    <property type="entry name" value="GLYCOSYLTRANSFERASE"/>
    <property type="match status" value="1"/>
</dbReference>